<accession>A0A291MZX8</accession>
<dbReference type="Proteomes" id="UP000219422">
    <property type="component" value="Chromosome"/>
</dbReference>
<dbReference type="KEGG" id="sya:A6768_12050"/>
<dbReference type="EMBL" id="CP023741">
    <property type="protein sequence ID" value="ATI80649.1"/>
    <property type="molecule type" value="Genomic_DNA"/>
</dbReference>
<dbReference type="RefSeq" id="WP_097383774.1">
    <property type="nucleotide sequence ID" value="NZ_CP023741.1"/>
</dbReference>
<dbReference type="GeneID" id="57777560"/>
<feature type="domain" description="HTH luxR-type" evidence="1">
    <location>
        <begin position="296"/>
        <end position="353"/>
    </location>
</feature>
<dbReference type="Gene3D" id="1.10.10.10">
    <property type="entry name" value="Winged helix-like DNA-binding domain superfamily/Winged helix DNA-binding domain"/>
    <property type="match status" value="1"/>
</dbReference>
<name>A0A291MZX8_SPHYA</name>
<evidence type="ECO:0000313" key="3">
    <source>
        <dbReference type="Proteomes" id="UP000219422"/>
    </source>
</evidence>
<dbReference type="GO" id="GO:0003677">
    <property type="term" value="F:DNA binding"/>
    <property type="evidence" value="ECO:0007669"/>
    <property type="project" value="InterPro"/>
</dbReference>
<dbReference type="GO" id="GO:0006355">
    <property type="term" value="P:regulation of DNA-templated transcription"/>
    <property type="evidence" value="ECO:0007669"/>
    <property type="project" value="InterPro"/>
</dbReference>
<protein>
    <submittedName>
        <fullName evidence="2">Chemotaxis protein CheY</fullName>
    </submittedName>
</protein>
<proteinExistence type="predicted"/>
<evidence type="ECO:0000259" key="1">
    <source>
        <dbReference type="SMART" id="SM00421"/>
    </source>
</evidence>
<evidence type="ECO:0000313" key="2">
    <source>
        <dbReference type="EMBL" id="ATI80649.1"/>
    </source>
</evidence>
<dbReference type="SUPFAM" id="SSF46894">
    <property type="entry name" value="C-terminal effector domain of the bipartite response regulators"/>
    <property type="match status" value="1"/>
</dbReference>
<dbReference type="SMART" id="SM00421">
    <property type="entry name" value="HTH_LUXR"/>
    <property type="match status" value="1"/>
</dbReference>
<dbReference type="InterPro" id="IPR016032">
    <property type="entry name" value="Sig_transdc_resp-reg_C-effctor"/>
</dbReference>
<dbReference type="InterPro" id="IPR036388">
    <property type="entry name" value="WH-like_DNA-bd_sf"/>
</dbReference>
<dbReference type="AlphaFoldDB" id="A0A291MZX8"/>
<sequence>MQLDDDLLQAIHEGMFEQPLWTQFLNKAGVRMGALYCSLVFRPIDQEEIIELWAGPPTPPHLARLFDEKFARDPLPYRKMQEGRIYTLDELLDPINPVQRSYSDEFLAPLGIRNLWSVRIKEASGVDAWLNCAGGADLGLAAGALLNRLVPHMRIALRNFMALEREKFRASVTSDAFGRLNFGWLTLDAACRIIDMTPHVEQQLQRTTLLRRGRYDRLMSASPTVDRTLATLVKRYAQDDNLPPKAINLSRDPLMDMLVAPLRSPSVSANAKPVAIVYLSGDRRSQADRCEQLAELFGLLPSEARLAWAIASGLSIHEAAKELQLSIETARNYSKKIYAKTGSRGQVELVRTILTSVLAIA</sequence>
<gene>
    <name evidence="2" type="ORF">A6768_12050</name>
</gene>
<reference evidence="2 3" key="1">
    <citation type="submission" date="2017-10" db="EMBL/GenBank/DDBJ databases">
        <title>Sphingobium yanoikuyae S72.</title>
        <authorList>
            <person name="Sanchez E."/>
            <person name="Bustos P."/>
            <person name="Mendoza P."/>
            <person name="Guo X."/>
            <person name="Mendoza A."/>
        </authorList>
    </citation>
    <scope>NUCLEOTIDE SEQUENCE [LARGE SCALE GENOMIC DNA]</scope>
    <source>
        <strain evidence="2 3">S72</strain>
    </source>
</reference>
<dbReference type="InterPro" id="IPR000792">
    <property type="entry name" value="Tscrpt_reg_LuxR_C"/>
</dbReference>
<organism evidence="2 3">
    <name type="scientific">Sphingobium yanoikuyae</name>
    <name type="common">Sphingomonas yanoikuyae</name>
    <dbReference type="NCBI Taxonomy" id="13690"/>
    <lineage>
        <taxon>Bacteria</taxon>
        <taxon>Pseudomonadati</taxon>
        <taxon>Pseudomonadota</taxon>
        <taxon>Alphaproteobacteria</taxon>
        <taxon>Sphingomonadales</taxon>
        <taxon>Sphingomonadaceae</taxon>
        <taxon>Sphingobium</taxon>
    </lineage>
</organism>